<dbReference type="Gene3D" id="1.10.260.50">
    <property type="match status" value="1"/>
</dbReference>
<evidence type="ECO:0000313" key="10">
    <source>
        <dbReference type="EMBL" id="OHA34733.1"/>
    </source>
</evidence>
<dbReference type="PIRSF" id="PIRSF005572">
    <property type="entry name" value="NifS"/>
    <property type="match status" value="1"/>
</dbReference>
<dbReference type="Proteomes" id="UP000177797">
    <property type="component" value="Unassembled WGS sequence"/>
</dbReference>
<evidence type="ECO:0000256" key="2">
    <source>
        <dbReference type="ARBA" id="ARBA00006490"/>
    </source>
</evidence>
<reference evidence="10 11" key="1">
    <citation type="journal article" date="2016" name="Nat. Commun.">
        <title>Thousands of microbial genomes shed light on interconnected biogeochemical processes in an aquifer system.</title>
        <authorList>
            <person name="Anantharaman K."/>
            <person name="Brown C.T."/>
            <person name="Hug L.A."/>
            <person name="Sharon I."/>
            <person name="Castelle C.J."/>
            <person name="Probst A.J."/>
            <person name="Thomas B.C."/>
            <person name="Singh A."/>
            <person name="Wilkins M.J."/>
            <person name="Karaoz U."/>
            <person name="Brodie E.L."/>
            <person name="Williams K.H."/>
            <person name="Hubbard S.S."/>
            <person name="Banfield J.F."/>
        </authorList>
    </citation>
    <scope>NUCLEOTIDE SEQUENCE [LARGE SCALE GENOMIC DNA]</scope>
</reference>
<evidence type="ECO:0000256" key="5">
    <source>
        <dbReference type="ARBA" id="ARBA00022898"/>
    </source>
</evidence>
<dbReference type="Pfam" id="PF00266">
    <property type="entry name" value="Aminotran_5"/>
    <property type="match status" value="1"/>
</dbReference>
<dbReference type="InterPro" id="IPR015424">
    <property type="entry name" value="PyrdxlP-dep_Trfase"/>
</dbReference>
<dbReference type="PANTHER" id="PTHR11601:SF34">
    <property type="entry name" value="CYSTEINE DESULFURASE"/>
    <property type="match status" value="1"/>
</dbReference>
<accession>A0A1G2NF86</accession>
<evidence type="ECO:0000256" key="4">
    <source>
        <dbReference type="ARBA" id="ARBA00022723"/>
    </source>
</evidence>
<dbReference type="InterPro" id="IPR000192">
    <property type="entry name" value="Aminotrans_V_dom"/>
</dbReference>
<evidence type="ECO:0000256" key="8">
    <source>
        <dbReference type="ARBA" id="ARBA00050776"/>
    </source>
</evidence>
<keyword evidence="3" id="KW-0808">Transferase</keyword>
<name>A0A1G2NF86_9BACT</name>
<dbReference type="EMBL" id="MHSA01000009">
    <property type="protein sequence ID" value="OHA34733.1"/>
    <property type="molecule type" value="Genomic_DNA"/>
</dbReference>
<dbReference type="SUPFAM" id="SSF53383">
    <property type="entry name" value="PLP-dependent transferases"/>
    <property type="match status" value="1"/>
</dbReference>
<organism evidence="10 11">
    <name type="scientific">Candidatus Taylorbacteria bacterium RIFCSPLOWO2_01_FULL_48_100</name>
    <dbReference type="NCBI Taxonomy" id="1802322"/>
    <lineage>
        <taxon>Bacteria</taxon>
        <taxon>Candidatus Tayloriibacteriota</taxon>
    </lineage>
</organism>
<keyword evidence="6" id="KW-0408">Iron</keyword>
<keyword evidence="7" id="KW-0411">Iron-sulfur</keyword>
<dbReference type="GO" id="GO:0046872">
    <property type="term" value="F:metal ion binding"/>
    <property type="evidence" value="ECO:0007669"/>
    <property type="project" value="UniProtKB-KW"/>
</dbReference>
<dbReference type="InterPro" id="IPR015422">
    <property type="entry name" value="PyrdxlP-dep_Trfase_small"/>
</dbReference>
<dbReference type="PANTHER" id="PTHR11601">
    <property type="entry name" value="CYSTEINE DESULFURYLASE FAMILY MEMBER"/>
    <property type="match status" value="1"/>
</dbReference>
<comment type="caution">
    <text evidence="10">The sequence shown here is derived from an EMBL/GenBank/DDBJ whole genome shotgun (WGS) entry which is preliminary data.</text>
</comment>
<dbReference type="InterPro" id="IPR015421">
    <property type="entry name" value="PyrdxlP-dep_Trfase_major"/>
</dbReference>
<evidence type="ECO:0000313" key="11">
    <source>
        <dbReference type="Proteomes" id="UP000177797"/>
    </source>
</evidence>
<gene>
    <name evidence="10" type="ORF">A2938_02320</name>
</gene>
<dbReference type="GO" id="GO:0031071">
    <property type="term" value="F:cysteine desulfurase activity"/>
    <property type="evidence" value="ECO:0007669"/>
    <property type="project" value="UniProtKB-EC"/>
</dbReference>
<evidence type="ECO:0000256" key="3">
    <source>
        <dbReference type="ARBA" id="ARBA00022679"/>
    </source>
</evidence>
<comment type="catalytic activity">
    <reaction evidence="8">
        <text>(sulfur carrier)-H + L-cysteine = (sulfur carrier)-SH + L-alanine</text>
        <dbReference type="Rhea" id="RHEA:43892"/>
        <dbReference type="Rhea" id="RHEA-COMP:14737"/>
        <dbReference type="Rhea" id="RHEA-COMP:14739"/>
        <dbReference type="ChEBI" id="CHEBI:29917"/>
        <dbReference type="ChEBI" id="CHEBI:35235"/>
        <dbReference type="ChEBI" id="CHEBI:57972"/>
        <dbReference type="ChEBI" id="CHEBI:64428"/>
        <dbReference type="EC" id="2.8.1.7"/>
    </reaction>
</comment>
<sequence>MKRIYLDHASTTPLDARVRKVTEPYFAKNFGNPSSIHAEGVAAKKAVDEARVKVARALEARAEEIIFTSGGTEANNLAIFGVVNNSRKNVHIVTTNIEHSSVLKPLRELERQGSAEVSYIPVEPNGIVRAEKIISAIRPNTVLVSVQYANNEIGTIQPIAKIGKMIKALDAQSSRPIFHVDACQAPLHLNCLVNALGVDLLTLDGHKMYGPKGVGCLYVRRGTPLAPILFGGGQENGMRATTENVPAIVGFAEALRISRTERAKESARLSALRAHLYTSVLQNTSIRSRKIMVNGSMEACERLPNNLNISLLGIDTEMLTLQLDAKGIAVSTKSSCLKDEKISYVVAALDKNKSRASSTLRFTLGRGTTKKDIEYTIKVLIDILKKC</sequence>
<keyword evidence="4" id="KW-0479">Metal-binding</keyword>
<keyword evidence="5" id="KW-0663">Pyridoxal phosphate</keyword>
<comment type="cofactor">
    <cofactor evidence="1">
        <name>pyridoxal 5'-phosphate</name>
        <dbReference type="ChEBI" id="CHEBI:597326"/>
    </cofactor>
</comment>
<protein>
    <recommendedName>
        <fullName evidence="9">Aminotransferase class V domain-containing protein</fullName>
    </recommendedName>
</protein>
<proteinExistence type="inferred from homology"/>
<evidence type="ECO:0000256" key="7">
    <source>
        <dbReference type="ARBA" id="ARBA00023014"/>
    </source>
</evidence>
<evidence type="ECO:0000259" key="9">
    <source>
        <dbReference type="Pfam" id="PF00266"/>
    </source>
</evidence>
<comment type="similarity">
    <text evidence="2">Belongs to the class-V pyridoxal-phosphate-dependent aminotransferase family. NifS/IscS subfamily.</text>
</comment>
<feature type="domain" description="Aminotransferase class V" evidence="9">
    <location>
        <begin position="4"/>
        <end position="375"/>
    </location>
</feature>
<dbReference type="Gene3D" id="3.90.1150.10">
    <property type="entry name" value="Aspartate Aminotransferase, domain 1"/>
    <property type="match status" value="1"/>
</dbReference>
<dbReference type="Gene3D" id="3.40.640.10">
    <property type="entry name" value="Type I PLP-dependent aspartate aminotransferase-like (Major domain)"/>
    <property type="match status" value="1"/>
</dbReference>
<dbReference type="GO" id="GO:0051536">
    <property type="term" value="F:iron-sulfur cluster binding"/>
    <property type="evidence" value="ECO:0007669"/>
    <property type="project" value="UniProtKB-KW"/>
</dbReference>
<dbReference type="AlphaFoldDB" id="A0A1G2NF86"/>
<evidence type="ECO:0000256" key="6">
    <source>
        <dbReference type="ARBA" id="ARBA00023004"/>
    </source>
</evidence>
<dbReference type="InterPro" id="IPR016454">
    <property type="entry name" value="Cysteine_dSase"/>
</dbReference>
<evidence type="ECO:0000256" key="1">
    <source>
        <dbReference type="ARBA" id="ARBA00001933"/>
    </source>
</evidence>